<reference evidence="1" key="1">
    <citation type="submission" date="2021-06" db="EMBL/GenBank/DDBJ databases">
        <authorList>
            <person name="Kallberg Y."/>
            <person name="Tangrot J."/>
            <person name="Rosling A."/>
        </authorList>
    </citation>
    <scope>NUCLEOTIDE SEQUENCE</scope>
    <source>
        <strain evidence="1">CL356</strain>
    </source>
</reference>
<protein>
    <submittedName>
        <fullName evidence="1">13302_t:CDS:1</fullName>
    </submittedName>
</protein>
<sequence length="165" mass="18291">MECRRKARLLPISGVSQDDIGDKIRVYGYLTLPEDATSAIALVHSPRAKLSSPQGMPKPGDSKPKPVRQKGSGLLVDLSLCLSGGNDLLRESGFLVMAVGNLESMDDHSLHEFIRTSERALRISIDDKLILRLILLREARNNTLKDLEDAIVIRNDFEKDQGNSR</sequence>
<keyword evidence="2" id="KW-1185">Reference proteome</keyword>
<comment type="caution">
    <text evidence="1">The sequence shown here is derived from an EMBL/GenBank/DDBJ whole genome shotgun (WGS) entry which is preliminary data.</text>
</comment>
<proteinExistence type="predicted"/>
<evidence type="ECO:0000313" key="2">
    <source>
        <dbReference type="Proteomes" id="UP000789525"/>
    </source>
</evidence>
<accession>A0ACA9NJ16</accession>
<evidence type="ECO:0000313" key="1">
    <source>
        <dbReference type="EMBL" id="CAG8660648.1"/>
    </source>
</evidence>
<dbReference type="EMBL" id="CAJVPT010022562">
    <property type="protein sequence ID" value="CAG8660648.1"/>
    <property type="molecule type" value="Genomic_DNA"/>
</dbReference>
<name>A0ACA9NJ16_9GLOM</name>
<gene>
    <name evidence="1" type="ORF">ACOLOM_LOCUS8579</name>
</gene>
<organism evidence="1 2">
    <name type="scientific">Acaulospora colombiana</name>
    <dbReference type="NCBI Taxonomy" id="27376"/>
    <lineage>
        <taxon>Eukaryota</taxon>
        <taxon>Fungi</taxon>
        <taxon>Fungi incertae sedis</taxon>
        <taxon>Mucoromycota</taxon>
        <taxon>Glomeromycotina</taxon>
        <taxon>Glomeromycetes</taxon>
        <taxon>Diversisporales</taxon>
        <taxon>Acaulosporaceae</taxon>
        <taxon>Acaulospora</taxon>
    </lineage>
</organism>
<dbReference type="Proteomes" id="UP000789525">
    <property type="component" value="Unassembled WGS sequence"/>
</dbReference>